<dbReference type="SUPFAM" id="SSF52540">
    <property type="entry name" value="P-loop containing nucleoside triphosphate hydrolases"/>
    <property type="match status" value="1"/>
</dbReference>
<evidence type="ECO:0000256" key="2">
    <source>
        <dbReference type="ARBA" id="ARBA00008891"/>
    </source>
</evidence>
<sequence length="310" mass="33809">MFLELVFAAILTSYFGGEALDILHVSKEGQENVFAMLATVLWLGNVTFSVIDNQNHVEPVIDEGVVDIIFGHARSVFHECEICVIADQRVEIKGSVTAHNRTYINKNTGFVFTNGRVYGIGHAYLGRPTAEWHHAYNSPKLHMSIANYEDVDIGALGQIGITFSSSHGNSSYARIMARGLYALFCSSDPILEQKWVEVTVDTQGYVLIDAVNHTKLLSSKIGVSRTIVFANKVDAIEAIAMVLQGAEKGDIFVCTDAASRGTDIPNVSHVIQAEFATSAVDFLHRGECTVITVSCFQPQLEVTVLAKGTP</sequence>
<dbReference type="EMBL" id="PKPP01002467">
    <property type="protein sequence ID" value="PWA75049.1"/>
    <property type="molecule type" value="Genomic_DNA"/>
</dbReference>
<dbReference type="GO" id="GO:0004386">
    <property type="term" value="F:helicase activity"/>
    <property type="evidence" value="ECO:0007669"/>
    <property type="project" value="UniProtKB-KW"/>
</dbReference>
<feature type="domain" description="Helicase C-terminal" evidence="8">
    <location>
        <begin position="247"/>
        <end position="285"/>
    </location>
</feature>
<keyword evidence="4" id="KW-0378">Hydrolase</keyword>
<dbReference type="PANTHER" id="PTHR31321:SF98">
    <property type="entry name" value="PECTINESTERASE 67-RELATED"/>
    <property type="match status" value="1"/>
</dbReference>
<keyword evidence="10" id="KW-0067">ATP-binding</keyword>
<dbReference type="GO" id="GO:0045490">
    <property type="term" value="P:pectin catabolic process"/>
    <property type="evidence" value="ECO:0007669"/>
    <property type="project" value="UniProtKB-UniPathway"/>
</dbReference>
<dbReference type="InterPro" id="IPR001650">
    <property type="entry name" value="Helicase_C-like"/>
</dbReference>
<dbReference type="InterPro" id="IPR012334">
    <property type="entry name" value="Pectin_lyas_fold"/>
</dbReference>
<name>A0A2U1NNG2_ARTAN</name>
<dbReference type="OrthoDB" id="1735728at2759"/>
<dbReference type="AlphaFoldDB" id="A0A2U1NNG2"/>
<keyword evidence="5" id="KW-0063">Aspartyl esterase</keyword>
<dbReference type="Gene3D" id="3.40.50.300">
    <property type="entry name" value="P-loop containing nucleotide triphosphate hydrolases"/>
    <property type="match status" value="1"/>
</dbReference>
<dbReference type="Pfam" id="PF01095">
    <property type="entry name" value="Pectinesterase"/>
    <property type="match status" value="1"/>
</dbReference>
<keyword evidence="10" id="KW-0347">Helicase</keyword>
<dbReference type="InterPro" id="IPR000070">
    <property type="entry name" value="Pectinesterase_cat"/>
</dbReference>
<feature type="domain" description="Pectinesterase catalytic" evidence="9">
    <location>
        <begin position="63"/>
        <end position="131"/>
    </location>
</feature>
<feature type="signal peptide" evidence="7">
    <location>
        <begin position="1"/>
        <end position="19"/>
    </location>
</feature>
<dbReference type="UniPathway" id="UPA00545">
    <property type="reaction ID" value="UER00823"/>
</dbReference>
<dbReference type="Pfam" id="PF00271">
    <property type="entry name" value="Helicase_C"/>
    <property type="match status" value="1"/>
</dbReference>
<evidence type="ECO:0000259" key="9">
    <source>
        <dbReference type="Pfam" id="PF01095"/>
    </source>
</evidence>
<comment type="caution">
    <text evidence="10">The sequence shown here is derived from an EMBL/GenBank/DDBJ whole genome shotgun (WGS) entry which is preliminary data.</text>
</comment>
<reference evidence="10 11" key="1">
    <citation type="journal article" date="2018" name="Mol. Plant">
        <title>The genome of Artemisia annua provides insight into the evolution of Asteraceae family and artemisinin biosynthesis.</title>
        <authorList>
            <person name="Shen Q."/>
            <person name="Zhang L."/>
            <person name="Liao Z."/>
            <person name="Wang S."/>
            <person name="Yan T."/>
            <person name="Shi P."/>
            <person name="Liu M."/>
            <person name="Fu X."/>
            <person name="Pan Q."/>
            <person name="Wang Y."/>
            <person name="Lv Z."/>
            <person name="Lu X."/>
            <person name="Zhang F."/>
            <person name="Jiang W."/>
            <person name="Ma Y."/>
            <person name="Chen M."/>
            <person name="Hao X."/>
            <person name="Li L."/>
            <person name="Tang Y."/>
            <person name="Lv G."/>
            <person name="Zhou Y."/>
            <person name="Sun X."/>
            <person name="Brodelius P.E."/>
            <person name="Rose J.K.C."/>
            <person name="Tang K."/>
        </authorList>
    </citation>
    <scope>NUCLEOTIDE SEQUENCE [LARGE SCALE GENOMIC DNA]</scope>
    <source>
        <strain evidence="11">cv. Huhao1</strain>
        <tissue evidence="10">Leaf</tissue>
    </source>
</reference>
<dbReference type="PANTHER" id="PTHR31321">
    <property type="entry name" value="ACYL-COA THIOESTER HYDROLASE YBHC-RELATED"/>
    <property type="match status" value="1"/>
</dbReference>
<evidence type="ECO:0000313" key="11">
    <source>
        <dbReference type="Proteomes" id="UP000245207"/>
    </source>
</evidence>
<keyword evidence="10" id="KW-0547">Nucleotide-binding</keyword>
<evidence type="ECO:0000256" key="6">
    <source>
        <dbReference type="ARBA" id="ARBA00047928"/>
    </source>
</evidence>
<keyword evidence="7" id="KW-0732">Signal</keyword>
<evidence type="ECO:0000256" key="4">
    <source>
        <dbReference type="ARBA" id="ARBA00022801"/>
    </source>
</evidence>
<dbReference type="STRING" id="35608.A0A2U1NNG2"/>
<comment type="similarity">
    <text evidence="2">Belongs to the pectinesterase family.</text>
</comment>
<comment type="catalytic activity">
    <reaction evidence="6">
        <text>[(1-&gt;4)-alpha-D-galacturonosyl methyl ester](n) + n H2O = [(1-&gt;4)-alpha-D-galacturonosyl](n) + n methanol + n H(+)</text>
        <dbReference type="Rhea" id="RHEA:22380"/>
        <dbReference type="Rhea" id="RHEA-COMP:14570"/>
        <dbReference type="Rhea" id="RHEA-COMP:14573"/>
        <dbReference type="ChEBI" id="CHEBI:15377"/>
        <dbReference type="ChEBI" id="CHEBI:15378"/>
        <dbReference type="ChEBI" id="CHEBI:17790"/>
        <dbReference type="ChEBI" id="CHEBI:140522"/>
        <dbReference type="ChEBI" id="CHEBI:140523"/>
        <dbReference type="EC" id="3.1.1.11"/>
    </reaction>
</comment>
<evidence type="ECO:0000256" key="7">
    <source>
        <dbReference type="SAM" id="SignalP"/>
    </source>
</evidence>
<proteinExistence type="inferred from homology"/>
<keyword evidence="11" id="KW-1185">Reference proteome</keyword>
<evidence type="ECO:0000313" key="10">
    <source>
        <dbReference type="EMBL" id="PWA75049.1"/>
    </source>
</evidence>
<protein>
    <recommendedName>
        <fullName evidence="3">pectinesterase</fullName>
        <ecNumber evidence="3">3.1.1.11</ecNumber>
    </recommendedName>
</protein>
<evidence type="ECO:0000256" key="1">
    <source>
        <dbReference type="ARBA" id="ARBA00005184"/>
    </source>
</evidence>
<dbReference type="InterPro" id="IPR027417">
    <property type="entry name" value="P-loop_NTPase"/>
</dbReference>
<dbReference type="GO" id="GO:0042545">
    <property type="term" value="P:cell wall modification"/>
    <property type="evidence" value="ECO:0007669"/>
    <property type="project" value="InterPro"/>
</dbReference>
<evidence type="ECO:0000256" key="3">
    <source>
        <dbReference type="ARBA" id="ARBA00013229"/>
    </source>
</evidence>
<evidence type="ECO:0000259" key="8">
    <source>
        <dbReference type="Pfam" id="PF00271"/>
    </source>
</evidence>
<dbReference type="GO" id="GO:0030599">
    <property type="term" value="F:pectinesterase activity"/>
    <property type="evidence" value="ECO:0007669"/>
    <property type="project" value="UniProtKB-EC"/>
</dbReference>
<feature type="chain" id="PRO_5015593754" description="pectinesterase" evidence="7">
    <location>
        <begin position="20"/>
        <end position="310"/>
    </location>
</feature>
<dbReference type="InterPro" id="IPR011050">
    <property type="entry name" value="Pectin_lyase_fold/virulence"/>
</dbReference>
<organism evidence="10 11">
    <name type="scientific">Artemisia annua</name>
    <name type="common">Sweet wormwood</name>
    <dbReference type="NCBI Taxonomy" id="35608"/>
    <lineage>
        <taxon>Eukaryota</taxon>
        <taxon>Viridiplantae</taxon>
        <taxon>Streptophyta</taxon>
        <taxon>Embryophyta</taxon>
        <taxon>Tracheophyta</taxon>
        <taxon>Spermatophyta</taxon>
        <taxon>Magnoliopsida</taxon>
        <taxon>eudicotyledons</taxon>
        <taxon>Gunneridae</taxon>
        <taxon>Pentapetalae</taxon>
        <taxon>asterids</taxon>
        <taxon>campanulids</taxon>
        <taxon>Asterales</taxon>
        <taxon>Asteraceae</taxon>
        <taxon>Asteroideae</taxon>
        <taxon>Anthemideae</taxon>
        <taxon>Artemisiinae</taxon>
        <taxon>Artemisia</taxon>
    </lineage>
</organism>
<gene>
    <name evidence="10" type="ORF">CTI12_AA246740</name>
</gene>
<dbReference type="Gene3D" id="2.160.20.10">
    <property type="entry name" value="Single-stranded right-handed beta-helix, Pectin lyase-like"/>
    <property type="match status" value="1"/>
</dbReference>
<evidence type="ECO:0000256" key="5">
    <source>
        <dbReference type="ARBA" id="ARBA00023085"/>
    </source>
</evidence>
<accession>A0A2U1NNG2</accession>
<comment type="pathway">
    <text evidence="1">Glycan metabolism; pectin degradation; 2-dehydro-3-deoxy-D-gluconate from pectin: step 1/5.</text>
</comment>
<dbReference type="EC" id="3.1.1.11" evidence="3"/>
<dbReference type="Proteomes" id="UP000245207">
    <property type="component" value="Unassembled WGS sequence"/>
</dbReference>
<dbReference type="SUPFAM" id="SSF51126">
    <property type="entry name" value="Pectin lyase-like"/>
    <property type="match status" value="1"/>
</dbReference>